<dbReference type="AlphaFoldDB" id="V8NY30"/>
<protein>
    <submittedName>
        <fullName evidence="1">Uncharacterized protein</fullName>
    </submittedName>
</protein>
<dbReference type="Proteomes" id="UP000018936">
    <property type="component" value="Unassembled WGS sequence"/>
</dbReference>
<dbReference type="EMBL" id="AZIM01001453">
    <property type="protein sequence ID" value="ETE66861.1"/>
    <property type="molecule type" value="Genomic_DNA"/>
</dbReference>
<reference evidence="1 2" key="1">
    <citation type="journal article" date="2013" name="Proc. Natl. Acad. Sci. U.S.A.">
        <title>The king cobra genome reveals dynamic gene evolution and adaptation in the snake venom system.</title>
        <authorList>
            <person name="Vonk F.J."/>
            <person name="Casewell N.R."/>
            <person name="Henkel C.V."/>
            <person name="Heimberg A.M."/>
            <person name="Jansen H.J."/>
            <person name="McCleary R.J."/>
            <person name="Kerkkamp H.M."/>
            <person name="Vos R.A."/>
            <person name="Guerreiro I."/>
            <person name="Calvete J.J."/>
            <person name="Wuster W."/>
            <person name="Woods A.E."/>
            <person name="Logan J.M."/>
            <person name="Harrison R.A."/>
            <person name="Castoe T.A."/>
            <person name="de Koning A.P."/>
            <person name="Pollock D.D."/>
            <person name="Yandell M."/>
            <person name="Calderon D."/>
            <person name="Renjifo C."/>
            <person name="Currier R.B."/>
            <person name="Salgado D."/>
            <person name="Pla D."/>
            <person name="Sanz L."/>
            <person name="Hyder A.S."/>
            <person name="Ribeiro J.M."/>
            <person name="Arntzen J.W."/>
            <person name="van den Thillart G.E."/>
            <person name="Boetzer M."/>
            <person name="Pirovano W."/>
            <person name="Dirks R.P."/>
            <person name="Spaink H.P."/>
            <person name="Duboule D."/>
            <person name="McGlinn E."/>
            <person name="Kini R.M."/>
            <person name="Richardson M.K."/>
        </authorList>
    </citation>
    <scope>NUCLEOTIDE SEQUENCE</scope>
    <source>
        <tissue evidence="1">Blood</tissue>
    </source>
</reference>
<keyword evidence="2" id="KW-1185">Reference proteome</keyword>
<comment type="caution">
    <text evidence="1">The sequence shown here is derived from an EMBL/GenBank/DDBJ whole genome shotgun (WGS) entry which is preliminary data.</text>
</comment>
<name>V8NY30_OPHHA</name>
<gene>
    <name evidence="1" type="ORF">L345_07356</name>
</gene>
<organism evidence="1 2">
    <name type="scientific">Ophiophagus hannah</name>
    <name type="common">King cobra</name>
    <name type="synonym">Naja hannah</name>
    <dbReference type="NCBI Taxonomy" id="8665"/>
    <lineage>
        <taxon>Eukaryota</taxon>
        <taxon>Metazoa</taxon>
        <taxon>Chordata</taxon>
        <taxon>Craniata</taxon>
        <taxon>Vertebrata</taxon>
        <taxon>Euteleostomi</taxon>
        <taxon>Lepidosauria</taxon>
        <taxon>Squamata</taxon>
        <taxon>Bifurcata</taxon>
        <taxon>Unidentata</taxon>
        <taxon>Episquamata</taxon>
        <taxon>Toxicofera</taxon>
        <taxon>Serpentes</taxon>
        <taxon>Colubroidea</taxon>
        <taxon>Elapidae</taxon>
        <taxon>Elapinae</taxon>
        <taxon>Ophiophagus</taxon>
    </lineage>
</organism>
<evidence type="ECO:0000313" key="2">
    <source>
        <dbReference type="Proteomes" id="UP000018936"/>
    </source>
</evidence>
<proteinExistence type="predicted"/>
<evidence type="ECO:0000313" key="1">
    <source>
        <dbReference type="EMBL" id="ETE66861.1"/>
    </source>
</evidence>
<sequence>MQQKAHRLITQKIMIELERYYTGIYVKSMASQSIRITGNMKSQIKLSIAKDCNAEDKELEKQTLTATIKPNESGSWVQQKKKAATVYFYAVYEHHRQKELPLIEFYYKGSTSLCLRLMILETNKICQVPLRDKVDSQQALTYHKALNFYHHSKNMYVGIKQQMREKVFRSTNLKIQRTTEIAVDAKNLPEHGKLELDNSQKEPN</sequence>
<accession>V8NY30</accession>
<feature type="non-terminal residue" evidence="1">
    <location>
        <position position="1"/>
    </location>
</feature>
<feature type="non-terminal residue" evidence="1">
    <location>
        <position position="204"/>
    </location>
</feature>